<accession>A0ABM8E8K8</accession>
<dbReference type="RefSeq" id="WP_202071579.1">
    <property type="nucleotide sequence ID" value="NZ_AP027142.1"/>
</dbReference>
<sequence length="356" mass="39789">MHFIIDADTGDQIVGWLAPDNPSEIPKFIISIPGRDDIEISANLLRADIRDFGLHSTGQCGFSIGPDIVPDLAHLPEVEIIEGDNHLPIYRRFQPDHVERKIFLFDCTLIPQRRILQEINNRFSLSYFNSERNGLETTIALIANPFCKSIFISGRSLLLRYNDLLKEKGYLRMALLREPHEELAERLYFLNFLVKEGSADSSFAGYTTGVKSLLEFAANLPFNDQKALTSAFRGTTEQQRRELMSPMTKVFGCDVDEMPKNANVSRALDALADFDVVGTRERFPLFKDLVTAAAGANIFGDEEPVFFQSVKTLAESLAKIGIVNDLLADDLALFKYVDEAIGESLSDPDMLMQGGS</sequence>
<dbReference type="Proteomes" id="UP001317629">
    <property type="component" value="Chromosome"/>
</dbReference>
<evidence type="ECO:0000313" key="2">
    <source>
        <dbReference type="Proteomes" id="UP001317629"/>
    </source>
</evidence>
<gene>
    <name evidence="1" type="ORF">SS37A_18280</name>
</gene>
<keyword evidence="2" id="KW-1185">Reference proteome</keyword>
<organism evidence="1 2">
    <name type="scientific">Methylocystis iwaonis</name>
    <dbReference type="NCBI Taxonomy" id="2885079"/>
    <lineage>
        <taxon>Bacteria</taxon>
        <taxon>Pseudomonadati</taxon>
        <taxon>Pseudomonadota</taxon>
        <taxon>Alphaproteobacteria</taxon>
        <taxon>Hyphomicrobiales</taxon>
        <taxon>Methylocystaceae</taxon>
        <taxon>Methylocystis</taxon>
    </lineage>
</organism>
<evidence type="ECO:0000313" key="1">
    <source>
        <dbReference type="EMBL" id="BDV34299.1"/>
    </source>
</evidence>
<reference evidence="1 2" key="1">
    <citation type="journal article" date="2023" name="Int. J. Syst. Evol. Microbiol.">
        <title>Methylocystis iwaonis sp. nov., a type II methane-oxidizing bacterium from surface soil of a rice paddy field in Japan, and emended description of the genus Methylocystis (ex Whittenbury et al. 1970) Bowman et al. 1993.</title>
        <authorList>
            <person name="Kaise H."/>
            <person name="Sawadogo J.B."/>
            <person name="Alam M.S."/>
            <person name="Ueno C."/>
            <person name="Dianou D."/>
            <person name="Shinjo R."/>
            <person name="Asakawa S."/>
        </authorList>
    </citation>
    <scope>NUCLEOTIDE SEQUENCE [LARGE SCALE GENOMIC DNA]</scope>
    <source>
        <strain evidence="1 2">SS37A-Re</strain>
    </source>
</reference>
<proteinExistence type="predicted"/>
<protein>
    <submittedName>
        <fullName evidence="1">Uncharacterized protein</fullName>
    </submittedName>
</protein>
<name>A0ABM8E8K8_9HYPH</name>
<dbReference type="EMBL" id="AP027142">
    <property type="protein sequence ID" value="BDV34299.1"/>
    <property type="molecule type" value="Genomic_DNA"/>
</dbReference>